<evidence type="ECO:0008006" key="5">
    <source>
        <dbReference type="Google" id="ProtNLM"/>
    </source>
</evidence>
<sequence>MSGSTKSTIKFALLAYSVFCWVDGSARTHNSQGSDLTRELLRELQPTPERGPRGWKAVWEWISSRGPSMSEEERTALGRMDVIVSFFLFNSIQKLSFRSSSIQTPSILPASLPRLGDAGRLRWKVLILAAGLLSLVHETQRAAIIYYIRQRRANMTNQLRKDLDNMRIGQIAVQGDSTIPQQKDEDEEEEECLICSGSAETMSTSSHADSSMTTRMGPLEAFCTIAPQKHLAHRQCFLRWHAAYLQQSRHSFENRVTLLGDSAQTSLHQLVVRASVILQASGFDYLATRLVQQTEQEPQGDSLTIHTDLTSSDPHLLATLRTCTPPCPGCRSPVRLRFIDTRPPLSHTSPSAPPQRVIPFIQKLAFARFWRAWMRTVTGRTVSAYFGSLLSFMAVLAAITRVRGNHTWAIRL</sequence>
<keyword evidence="2" id="KW-0732">Signal</keyword>
<feature type="transmembrane region" description="Helical" evidence="1">
    <location>
        <begin position="384"/>
        <end position="402"/>
    </location>
</feature>
<dbReference type="Proteomes" id="UP000663827">
    <property type="component" value="Unassembled WGS sequence"/>
</dbReference>
<keyword evidence="1" id="KW-1133">Transmembrane helix</keyword>
<evidence type="ECO:0000256" key="2">
    <source>
        <dbReference type="SAM" id="SignalP"/>
    </source>
</evidence>
<feature type="chain" id="PRO_5034816588" description="RING-CH-type domain-containing protein" evidence="2">
    <location>
        <begin position="29"/>
        <end position="412"/>
    </location>
</feature>
<keyword evidence="1" id="KW-0812">Transmembrane</keyword>
<evidence type="ECO:0000313" key="3">
    <source>
        <dbReference type="EMBL" id="CAE7158406.1"/>
    </source>
</evidence>
<organism evidence="3 4">
    <name type="scientific">Rhizoctonia solani</name>
    <dbReference type="NCBI Taxonomy" id="456999"/>
    <lineage>
        <taxon>Eukaryota</taxon>
        <taxon>Fungi</taxon>
        <taxon>Dikarya</taxon>
        <taxon>Basidiomycota</taxon>
        <taxon>Agaricomycotina</taxon>
        <taxon>Agaricomycetes</taxon>
        <taxon>Cantharellales</taxon>
        <taxon>Ceratobasidiaceae</taxon>
        <taxon>Rhizoctonia</taxon>
    </lineage>
</organism>
<dbReference type="EMBL" id="CAJNJQ010002011">
    <property type="protein sequence ID" value="CAE7158406.1"/>
    <property type="molecule type" value="Genomic_DNA"/>
</dbReference>
<dbReference type="AlphaFoldDB" id="A0A8H3E3H9"/>
<feature type="signal peptide" evidence="2">
    <location>
        <begin position="1"/>
        <end position="28"/>
    </location>
</feature>
<keyword evidence="1" id="KW-0472">Membrane</keyword>
<gene>
    <name evidence="3" type="ORF">RDB_LOCUS96394</name>
</gene>
<name>A0A8H3E3H9_9AGAM</name>
<accession>A0A8H3E3H9</accession>
<comment type="caution">
    <text evidence="3">The sequence shown here is derived from an EMBL/GenBank/DDBJ whole genome shotgun (WGS) entry which is preliminary data.</text>
</comment>
<protein>
    <recommendedName>
        <fullName evidence="5">RING-CH-type domain-containing protein</fullName>
    </recommendedName>
</protein>
<evidence type="ECO:0000313" key="4">
    <source>
        <dbReference type="Proteomes" id="UP000663827"/>
    </source>
</evidence>
<proteinExistence type="predicted"/>
<reference evidence="3" key="1">
    <citation type="submission" date="2021-01" db="EMBL/GenBank/DDBJ databases">
        <authorList>
            <person name="Kaushik A."/>
        </authorList>
    </citation>
    <scope>NUCLEOTIDE SEQUENCE</scope>
    <source>
        <strain evidence="3">AG5</strain>
    </source>
</reference>
<evidence type="ECO:0000256" key="1">
    <source>
        <dbReference type="SAM" id="Phobius"/>
    </source>
</evidence>